<evidence type="ECO:0000313" key="14">
    <source>
        <dbReference type="RefSeq" id="XP_049315112.1"/>
    </source>
</evidence>
<dbReference type="Gene3D" id="3.30.1490.100">
    <property type="entry name" value="DNA polymerase, Y-family, little finger domain"/>
    <property type="match status" value="1"/>
</dbReference>
<dbReference type="Pfam" id="PF21704">
    <property type="entry name" value="POLH-Rev1_HhH"/>
    <property type="match status" value="1"/>
</dbReference>
<keyword evidence="4" id="KW-0227">DNA damage</keyword>
<organism evidence="13 15">
    <name type="scientific">Bactrocera dorsalis</name>
    <name type="common">Oriental fruit fly</name>
    <name type="synonym">Dacus dorsalis</name>
    <dbReference type="NCBI Taxonomy" id="27457"/>
    <lineage>
        <taxon>Eukaryota</taxon>
        <taxon>Metazoa</taxon>
        <taxon>Ecdysozoa</taxon>
        <taxon>Arthropoda</taxon>
        <taxon>Hexapoda</taxon>
        <taxon>Insecta</taxon>
        <taxon>Pterygota</taxon>
        <taxon>Neoptera</taxon>
        <taxon>Endopterygota</taxon>
        <taxon>Diptera</taxon>
        <taxon>Brachycera</taxon>
        <taxon>Muscomorpha</taxon>
        <taxon>Tephritoidea</taxon>
        <taxon>Tephritidae</taxon>
        <taxon>Bactrocera</taxon>
        <taxon>Bactrocera</taxon>
    </lineage>
</organism>
<evidence type="ECO:0000259" key="12">
    <source>
        <dbReference type="PROSITE" id="PS51907"/>
    </source>
</evidence>
<dbReference type="Gene3D" id="3.40.1170.60">
    <property type="match status" value="1"/>
</dbReference>
<evidence type="ECO:0000256" key="7">
    <source>
        <dbReference type="ARBA" id="ARBA00023204"/>
    </source>
</evidence>
<dbReference type="RefSeq" id="XP_049315113.1">
    <property type="nucleotide sequence ID" value="XM_049459156.1"/>
</dbReference>
<dbReference type="Gene3D" id="3.30.70.270">
    <property type="match status" value="1"/>
</dbReference>
<keyword evidence="8" id="KW-0539">Nucleus</keyword>
<feature type="domain" description="UmuC" evidence="11">
    <location>
        <begin position="17"/>
        <end position="278"/>
    </location>
</feature>
<dbReference type="GeneID" id="105227371"/>
<evidence type="ECO:0000256" key="5">
    <source>
        <dbReference type="ARBA" id="ARBA00022771"/>
    </source>
</evidence>
<evidence type="ECO:0000256" key="1">
    <source>
        <dbReference type="ARBA" id="ARBA00004123"/>
    </source>
</evidence>
<dbReference type="PANTHER" id="PTHR45873">
    <property type="entry name" value="DNA POLYMERASE ETA"/>
    <property type="match status" value="1"/>
</dbReference>
<evidence type="ECO:0000256" key="6">
    <source>
        <dbReference type="ARBA" id="ARBA00022833"/>
    </source>
</evidence>
<feature type="domain" description="UBZ3-type" evidence="12">
    <location>
        <begin position="866"/>
        <end position="900"/>
    </location>
</feature>
<evidence type="ECO:0000256" key="4">
    <source>
        <dbReference type="ARBA" id="ARBA00022763"/>
    </source>
</evidence>
<evidence type="ECO:0000259" key="11">
    <source>
        <dbReference type="PROSITE" id="PS50173"/>
    </source>
</evidence>
<comment type="subcellular location">
    <subcellularLocation>
        <location evidence="1">Nucleus</location>
    </subcellularLocation>
</comment>
<evidence type="ECO:0000256" key="8">
    <source>
        <dbReference type="ARBA" id="ARBA00023242"/>
    </source>
</evidence>
<sequence>MSTRSCVPMQQKYNRVVVLVDMDCFFCQVEEKLNPQLKGQPIAVVQYNAWRGGGIIAVNYAARAKGVTRHMRGDEAKERCPEIQLVKVPNIREKADLGKYREAGKEVATVLQRFTPLLGRASVDEAYLDITEEVNKRLEDMNAGSFMLQPEALINTYAVGYTGIGDYLNVITKRFNEPNAEYLDTEYGSYAQAHDHADMAAIRQSDIRLLIGAAVASEVRAAVKAETGYECSAGIAHNKILAKLACGINKPNKQTILPLGEIPKLFETLPLTKIQGLGGKFGENICTCLNIRFLGELLPFSEQELQRKFDEKNGTWLYNICRGIDLEAVTPRFYSKSIGCCKKFPGRNNITGLNTLRHWLGELSNEICDRMDKDMLENNRRAKQMVLSFVQEFDGEEVSSSRSVPLKGYDQETLTKSSLEVLQTHTKQFFKSGSSLALNNPIKFLGISVGKFETIQSGQNKLQVMFANIAAKKKNETDNDLPTVGRENNETTCKDTPVAKKPTFLPNFLQRDSNANNLTDLKANSITSAINVDKNLTVTNAEQPAISLTNKCDNSEPPEVRSFFLNALKKQRPKESTCSSTTVNVEAENNVFTNNYEEEHTTDISKSFFAKFLKKSDIEENNVQKFIQRNTNQLPNTAPCQSTNVIETHMTTTTTTKINAIDLTAELEQHIDETTFETKSTATTATINGVNTTTNKRKYTALGGNISPTHNSPKNMWPVRANRTPSPSYEASYVEFAVPELRPEFLLMTKCATCKADIPSDARSIQLHQDHHVAMQLSQQIRDEYRKEVKTKLSAQKATATASVTGKKSKKSPVQATKAGSNKAGTSITKFLKPIKTSTTTIASNATPFVVESRPPSIVINLLDTTVQETVVCVECNLPIVTTALQEHKDFHVAKALQRQLNML</sequence>
<keyword evidence="7" id="KW-0234">DNA repair</keyword>
<name>A0ABM3K0U9_BACDO</name>
<feature type="region of interest" description="Disordered" evidence="10">
    <location>
        <begin position="796"/>
        <end position="821"/>
    </location>
</feature>
<keyword evidence="2" id="KW-0808">Transferase</keyword>
<dbReference type="Pfam" id="PF00817">
    <property type="entry name" value="IMS"/>
    <property type="match status" value="1"/>
</dbReference>
<evidence type="ECO:0000256" key="3">
    <source>
        <dbReference type="ARBA" id="ARBA00022723"/>
    </source>
</evidence>
<dbReference type="InterPro" id="IPR043502">
    <property type="entry name" value="DNA/RNA_pol_sf"/>
</dbReference>
<feature type="region of interest" description="Disordered" evidence="10">
    <location>
        <begin position="478"/>
        <end position="497"/>
    </location>
</feature>
<dbReference type="SUPFAM" id="SSF100879">
    <property type="entry name" value="Lesion bypass DNA polymerase (Y-family), little finger domain"/>
    <property type="match status" value="1"/>
</dbReference>
<dbReference type="InterPro" id="IPR041298">
    <property type="entry name" value="UBZ3"/>
</dbReference>
<evidence type="ECO:0000256" key="9">
    <source>
        <dbReference type="ARBA" id="ARBA00044975"/>
    </source>
</evidence>
<keyword evidence="6" id="KW-0862">Zinc</keyword>
<reference evidence="14 15" key="1">
    <citation type="submission" date="2025-05" db="UniProtKB">
        <authorList>
            <consortium name="RefSeq"/>
        </authorList>
    </citation>
    <scope>IDENTIFICATION</scope>
    <source>
        <tissue evidence="14 15">Adult</tissue>
    </source>
</reference>
<keyword evidence="3" id="KW-0479">Metal-binding</keyword>
<feature type="domain" description="UBZ3-type" evidence="12">
    <location>
        <begin position="744"/>
        <end position="780"/>
    </location>
</feature>
<evidence type="ECO:0000313" key="15">
    <source>
        <dbReference type="RefSeq" id="XP_049315113.1"/>
    </source>
</evidence>
<dbReference type="InterPro" id="IPR052230">
    <property type="entry name" value="DNA_polymerase_eta"/>
</dbReference>
<dbReference type="InterPro" id="IPR001126">
    <property type="entry name" value="UmuC"/>
</dbReference>
<dbReference type="PROSITE" id="PS51907">
    <property type="entry name" value="ZF_UBZ3"/>
    <property type="match status" value="2"/>
</dbReference>
<proteinExistence type="predicted"/>
<dbReference type="Proteomes" id="UP001652620">
    <property type="component" value="Chromosome 5"/>
</dbReference>
<feature type="region of interest" description="Disordered" evidence="10">
    <location>
        <begin position="700"/>
        <end position="719"/>
    </location>
</feature>
<keyword evidence="5" id="KW-0863">Zinc-finger</keyword>
<dbReference type="InterPro" id="IPR036775">
    <property type="entry name" value="DNA_pol_Y-fam_lit_finger_sf"/>
</dbReference>
<keyword evidence="13" id="KW-1185">Reference proteome</keyword>
<evidence type="ECO:0000313" key="13">
    <source>
        <dbReference type="Proteomes" id="UP001652620"/>
    </source>
</evidence>
<dbReference type="InterPro" id="IPR043128">
    <property type="entry name" value="Rev_trsase/Diguanyl_cyclase"/>
</dbReference>
<accession>A0ABM3K0U9</accession>
<dbReference type="RefSeq" id="XP_049315112.1">
    <property type="nucleotide sequence ID" value="XM_049459155.1"/>
</dbReference>
<dbReference type="Gene3D" id="1.10.150.20">
    <property type="entry name" value="5' to 3' exonuclease, C-terminal subdomain"/>
    <property type="match status" value="1"/>
</dbReference>
<gene>
    <name evidence="14 15" type="primary">LOC105227371</name>
</gene>
<protein>
    <recommendedName>
        <fullName evidence="9">DNA polymerase eta</fullName>
    </recommendedName>
</protein>
<dbReference type="PANTHER" id="PTHR45873:SF1">
    <property type="entry name" value="DNA POLYMERASE ETA"/>
    <property type="match status" value="1"/>
</dbReference>
<dbReference type="Pfam" id="PF18439">
    <property type="entry name" value="zf_UBZ"/>
    <property type="match status" value="1"/>
</dbReference>
<dbReference type="InterPro" id="IPR017961">
    <property type="entry name" value="DNA_pol_Y-fam_little_finger"/>
</dbReference>
<dbReference type="SUPFAM" id="SSF56672">
    <property type="entry name" value="DNA/RNA polymerases"/>
    <property type="match status" value="1"/>
</dbReference>
<dbReference type="PROSITE" id="PS50173">
    <property type="entry name" value="UMUC"/>
    <property type="match status" value="1"/>
</dbReference>
<evidence type="ECO:0000256" key="10">
    <source>
        <dbReference type="SAM" id="MobiDB-lite"/>
    </source>
</evidence>
<dbReference type="PIRSF" id="PIRSF036603">
    <property type="entry name" value="DPol_eta"/>
    <property type="match status" value="1"/>
</dbReference>
<evidence type="ECO:0000256" key="2">
    <source>
        <dbReference type="ARBA" id="ARBA00022679"/>
    </source>
</evidence>
<dbReference type="Pfam" id="PF11799">
    <property type="entry name" value="IMS_C"/>
    <property type="match status" value="1"/>
</dbReference>